<dbReference type="EMBL" id="CATOUU010000052">
    <property type="protein sequence ID" value="CAI9914533.1"/>
    <property type="molecule type" value="Genomic_DNA"/>
</dbReference>
<dbReference type="EMBL" id="CAXDID020000259">
    <property type="protein sequence ID" value="CAL6066276.1"/>
    <property type="molecule type" value="Genomic_DNA"/>
</dbReference>
<evidence type="ECO:0000313" key="2">
    <source>
        <dbReference type="EMBL" id="CAI9921205.1"/>
    </source>
</evidence>
<keyword evidence="5" id="KW-1185">Reference proteome</keyword>
<dbReference type="EMBL" id="CATOUU010000217">
    <property type="protein sequence ID" value="CAI9921205.1"/>
    <property type="molecule type" value="Genomic_DNA"/>
</dbReference>
<dbReference type="AlphaFoldDB" id="A0AA86TLS9"/>
<organism evidence="2">
    <name type="scientific">Hexamita inflata</name>
    <dbReference type="NCBI Taxonomy" id="28002"/>
    <lineage>
        <taxon>Eukaryota</taxon>
        <taxon>Metamonada</taxon>
        <taxon>Diplomonadida</taxon>
        <taxon>Hexamitidae</taxon>
        <taxon>Hexamitinae</taxon>
        <taxon>Hexamita</taxon>
    </lineage>
</organism>
<dbReference type="EMBL" id="CAXDID020000192">
    <property type="protein sequence ID" value="CAL6052379.1"/>
    <property type="molecule type" value="Genomic_DNA"/>
</dbReference>
<protein>
    <submittedName>
        <fullName evidence="2">Uncharacterized protein</fullName>
    </submittedName>
</protein>
<name>A0AA86TLS9_9EUKA</name>
<evidence type="ECO:0000313" key="1">
    <source>
        <dbReference type="EMBL" id="CAI9914533.1"/>
    </source>
</evidence>
<reference evidence="2" key="1">
    <citation type="submission" date="2023-06" db="EMBL/GenBank/DDBJ databases">
        <authorList>
            <person name="Kurt Z."/>
        </authorList>
    </citation>
    <scope>NUCLEOTIDE SEQUENCE</scope>
</reference>
<comment type="caution">
    <text evidence="2">The sequence shown here is derived from an EMBL/GenBank/DDBJ whole genome shotgun (WGS) entry which is preliminary data.</text>
</comment>
<evidence type="ECO:0000313" key="4">
    <source>
        <dbReference type="EMBL" id="CAL6066276.1"/>
    </source>
</evidence>
<dbReference type="Proteomes" id="UP001642409">
    <property type="component" value="Unassembled WGS sequence"/>
</dbReference>
<proteinExistence type="predicted"/>
<reference evidence="3 5" key="2">
    <citation type="submission" date="2024-07" db="EMBL/GenBank/DDBJ databases">
        <authorList>
            <person name="Akdeniz Z."/>
        </authorList>
    </citation>
    <scope>NUCLEOTIDE SEQUENCE [LARGE SCALE GENOMIC DNA]</scope>
</reference>
<sequence>MADVAKLLNLQPQPENTQLVNINKVPPHQFIPPVQVPQSPSCPPTVIKLNFHPNSDYVSYMKVYCPFTQNQPSPDDIKSLLTRCVQSLRPLRLPTLSEMAYYRTYLVNETAPLKWSYGQIMEVVDLAAQLDRNFTVVASRVKRSSMNAIQCMEAFGIYSIAILQLNPQITPESKKAIDILSQFKDRVMCGSLTSKQIMDEHEYQVNQRETEACFSPLRLIGERFEVMNESLQDKIPTGDYFRTDFSQLVQEQKKTVNAKPVQQQYQLQVKKPIIKTEPGTKQFQPSAYQLQLLKSMNPPVSQPKQVYQPDLTYEHLKAQAQAKVTFQTLFTNQNQSEKIQQICDVYNANPEEMNVLQTGNSGVFRYLMLQNLPPGKIIANCDVSGFPGHHEIDFNDDRLQNMCINASQRWTIDESTLEEWSGLKQTYTDMKKCDSREIKDKGQLEMIQKLRKELATHAVDLKGFFQLEKHVHGIIKKQE</sequence>
<gene>
    <name evidence="1" type="ORF">HINF_LOCUS2178</name>
    <name evidence="3" type="ORF">HINF_LOCUS44820</name>
    <name evidence="4" type="ORF">HINF_LOCUS52244</name>
    <name evidence="2" type="ORF">HINF_LOCUS8850</name>
</gene>
<evidence type="ECO:0000313" key="3">
    <source>
        <dbReference type="EMBL" id="CAL6052379.1"/>
    </source>
</evidence>
<evidence type="ECO:0000313" key="5">
    <source>
        <dbReference type="Proteomes" id="UP001642409"/>
    </source>
</evidence>
<accession>A0AA86TLS9</accession>